<organism evidence="1 2">
    <name type="scientific">Tenacibaculum aiptasiae</name>
    <dbReference type="NCBI Taxonomy" id="426481"/>
    <lineage>
        <taxon>Bacteria</taxon>
        <taxon>Pseudomonadati</taxon>
        <taxon>Bacteroidota</taxon>
        <taxon>Flavobacteriia</taxon>
        <taxon>Flavobacteriales</taxon>
        <taxon>Flavobacteriaceae</taxon>
        <taxon>Tenacibaculum</taxon>
    </lineage>
</organism>
<evidence type="ECO:0008006" key="3">
    <source>
        <dbReference type="Google" id="ProtNLM"/>
    </source>
</evidence>
<gene>
    <name evidence="1" type="ORF">F7018_11865</name>
</gene>
<comment type="caution">
    <text evidence="1">The sequence shown here is derived from an EMBL/GenBank/DDBJ whole genome shotgun (WGS) entry which is preliminary data.</text>
</comment>
<name>A0A7J5AC62_9FLAO</name>
<evidence type="ECO:0000313" key="1">
    <source>
        <dbReference type="EMBL" id="KAB1155167.1"/>
    </source>
</evidence>
<dbReference type="OrthoDB" id="1041979at2"/>
<evidence type="ECO:0000313" key="2">
    <source>
        <dbReference type="Proteomes" id="UP000467305"/>
    </source>
</evidence>
<dbReference type="RefSeq" id="WP_150900284.1">
    <property type="nucleotide sequence ID" value="NZ_CBDCSN010000002.1"/>
</dbReference>
<keyword evidence="2" id="KW-1185">Reference proteome</keyword>
<reference evidence="1 2" key="1">
    <citation type="submission" date="2019-09" db="EMBL/GenBank/DDBJ databases">
        <authorList>
            <person name="Cao W.R."/>
        </authorList>
    </citation>
    <scope>NUCLEOTIDE SEQUENCE [LARGE SCALE GENOMIC DNA]</scope>
    <source>
        <strain evidence="2">a4</strain>
    </source>
</reference>
<protein>
    <recommendedName>
        <fullName evidence="3">DUF3224 domain-containing protein</fullName>
    </recommendedName>
</protein>
<dbReference type="AlphaFoldDB" id="A0A7J5AC62"/>
<sequence length="150" mass="16240">MSTTIQKAINSNTELEKLSNGDIGIIAEYAFQNPYSINGPFGTMELTLSSDHASGENIAIGTIKINTLWGLGSSTNLHFDSVDKFNGSTGYTSINSEAKGSITVRPNPPKLIRAKVNISLEPGFHEGILSIEGFFSDFQIKATNIHYVNE</sequence>
<accession>A0A7J5AC62</accession>
<proteinExistence type="predicted"/>
<dbReference type="EMBL" id="WAAU01000024">
    <property type="protein sequence ID" value="KAB1155167.1"/>
    <property type="molecule type" value="Genomic_DNA"/>
</dbReference>
<dbReference type="Proteomes" id="UP000467305">
    <property type="component" value="Unassembled WGS sequence"/>
</dbReference>